<evidence type="ECO:0000256" key="3">
    <source>
        <dbReference type="ARBA" id="ARBA00022723"/>
    </source>
</evidence>
<evidence type="ECO:0000256" key="1">
    <source>
        <dbReference type="ARBA" id="ARBA00001971"/>
    </source>
</evidence>
<sequence length="540" mass="61672">MSALLIIAICLIIYKLVRRTRRTVSWRKVTRYGDDEVAELKLAPGPIPLPIIGSMHLLGKNESPFQSFTELAGIYGDIYSIKLGSAQCLVVNSLEKIREVLNQNGKFFGGRPDFLRFHKLFAGDRNNSLALCDWSNLQLKRRNIARRYCGPKQHTDNFTKIGSVATFESIELIQTLRNITRSTTGSINLKPLLMSSAMNMFTNYMCNIRFDAENDVEFKRVVDHFDEIFWEINQGYAVDFLPWLAPFYKKHMDKLSNWSQDIRSFILSRIVEQRENNLDMEGPEKDFLDDLLRVLHENPTVERNTIIFMLEDFLGGHSSVGNLVMLCLTAVARDPEVGKKIKAEIDGLTKGKRAVTLTDRNQLPYTEATILECLRYASSPIVPHVATENANISGYGVEKGTIVFINNYELNTSTKYWDEPQKFDPSRFLERSKVRARRNSQCDSGMESDSERSEPINRATEVEKEIVTVKKNIPHFLPFSIGKRTCIGQILVTAMSFVMFANIVQDFDVAAVNKEDLRQKPACVALPKDTYELYLLPRKH</sequence>
<dbReference type="InterPro" id="IPR001128">
    <property type="entry name" value="Cyt_P450"/>
</dbReference>
<dbReference type="PRINTS" id="PR00385">
    <property type="entry name" value="P450"/>
</dbReference>
<feature type="binding site" description="axial binding residue" evidence="7">
    <location>
        <position position="486"/>
    </location>
    <ligand>
        <name>heme</name>
        <dbReference type="ChEBI" id="CHEBI:30413"/>
    </ligand>
    <ligandPart>
        <name>Fe</name>
        <dbReference type="ChEBI" id="CHEBI:18248"/>
    </ligandPart>
</feature>
<dbReference type="InterPro" id="IPR017972">
    <property type="entry name" value="Cyt_P450_CS"/>
</dbReference>
<evidence type="ECO:0000313" key="9">
    <source>
        <dbReference type="EMBL" id="CAH2083711.1"/>
    </source>
</evidence>
<dbReference type="CDD" id="cd20617">
    <property type="entry name" value="CYP1_2-like"/>
    <property type="match status" value="1"/>
</dbReference>
<keyword evidence="6 8" id="KW-0503">Monooxygenase</keyword>
<keyword evidence="10" id="KW-1185">Reference proteome</keyword>
<dbReference type="PRINTS" id="PR00463">
    <property type="entry name" value="EP450I"/>
</dbReference>
<dbReference type="GO" id="GO:0005506">
    <property type="term" value="F:iron ion binding"/>
    <property type="evidence" value="ECO:0007669"/>
    <property type="project" value="InterPro"/>
</dbReference>
<comment type="cofactor">
    <cofactor evidence="1 7">
        <name>heme</name>
        <dbReference type="ChEBI" id="CHEBI:30413"/>
    </cofactor>
</comment>
<dbReference type="GO" id="GO:0020037">
    <property type="term" value="F:heme binding"/>
    <property type="evidence" value="ECO:0007669"/>
    <property type="project" value="InterPro"/>
</dbReference>
<dbReference type="GO" id="GO:0016705">
    <property type="term" value="F:oxidoreductase activity, acting on paired donors, with incorporation or reduction of molecular oxygen"/>
    <property type="evidence" value="ECO:0007669"/>
    <property type="project" value="InterPro"/>
</dbReference>
<evidence type="ECO:0000256" key="6">
    <source>
        <dbReference type="ARBA" id="ARBA00023033"/>
    </source>
</evidence>
<dbReference type="InterPro" id="IPR036396">
    <property type="entry name" value="Cyt_P450_sf"/>
</dbReference>
<comment type="similarity">
    <text evidence="2 8">Belongs to the cytochrome P450 family.</text>
</comment>
<accession>A0AAU9TA65</accession>
<dbReference type="Pfam" id="PF00067">
    <property type="entry name" value="p450"/>
    <property type="match status" value="1"/>
</dbReference>
<reference evidence="9" key="1">
    <citation type="submission" date="2022-03" db="EMBL/GenBank/DDBJ databases">
        <authorList>
            <person name="Tunstrom K."/>
        </authorList>
    </citation>
    <scope>NUCLEOTIDE SEQUENCE</scope>
</reference>
<evidence type="ECO:0000313" key="10">
    <source>
        <dbReference type="Proteomes" id="UP001153954"/>
    </source>
</evidence>
<organism evidence="9 10">
    <name type="scientific">Euphydryas editha</name>
    <name type="common">Edith's checkerspot</name>
    <dbReference type="NCBI Taxonomy" id="104508"/>
    <lineage>
        <taxon>Eukaryota</taxon>
        <taxon>Metazoa</taxon>
        <taxon>Ecdysozoa</taxon>
        <taxon>Arthropoda</taxon>
        <taxon>Hexapoda</taxon>
        <taxon>Insecta</taxon>
        <taxon>Pterygota</taxon>
        <taxon>Neoptera</taxon>
        <taxon>Endopterygota</taxon>
        <taxon>Lepidoptera</taxon>
        <taxon>Glossata</taxon>
        <taxon>Ditrysia</taxon>
        <taxon>Papilionoidea</taxon>
        <taxon>Nymphalidae</taxon>
        <taxon>Nymphalinae</taxon>
        <taxon>Euphydryas</taxon>
    </lineage>
</organism>
<evidence type="ECO:0000256" key="8">
    <source>
        <dbReference type="RuleBase" id="RU000461"/>
    </source>
</evidence>
<evidence type="ECO:0000256" key="7">
    <source>
        <dbReference type="PIRSR" id="PIRSR602401-1"/>
    </source>
</evidence>
<gene>
    <name evidence="9" type="ORF">EEDITHA_LOCUS354</name>
</gene>
<keyword evidence="3 7" id="KW-0479">Metal-binding</keyword>
<evidence type="ECO:0000256" key="2">
    <source>
        <dbReference type="ARBA" id="ARBA00010617"/>
    </source>
</evidence>
<dbReference type="Proteomes" id="UP001153954">
    <property type="component" value="Unassembled WGS sequence"/>
</dbReference>
<protein>
    <submittedName>
        <fullName evidence="9">Uncharacterized protein</fullName>
    </submittedName>
</protein>
<name>A0AAU9TA65_EUPED</name>
<dbReference type="Gene3D" id="1.10.630.10">
    <property type="entry name" value="Cytochrome P450"/>
    <property type="match status" value="1"/>
</dbReference>
<keyword evidence="5 7" id="KW-0408">Iron</keyword>
<dbReference type="AlphaFoldDB" id="A0AAU9TA65"/>
<keyword evidence="7 8" id="KW-0349">Heme</keyword>
<keyword evidence="4 8" id="KW-0560">Oxidoreductase</keyword>
<dbReference type="EMBL" id="CAKOGL010000001">
    <property type="protein sequence ID" value="CAH2083711.1"/>
    <property type="molecule type" value="Genomic_DNA"/>
</dbReference>
<proteinExistence type="inferred from homology"/>
<dbReference type="PANTHER" id="PTHR24303">
    <property type="entry name" value="HEME-BINDING MONOOXYGENASE FAMILY"/>
    <property type="match status" value="1"/>
</dbReference>
<dbReference type="GO" id="GO:0004497">
    <property type="term" value="F:monooxygenase activity"/>
    <property type="evidence" value="ECO:0007669"/>
    <property type="project" value="UniProtKB-KW"/>
</dbReference>
<dbReference type="InterPro" id="IPR002401">
    <property type="entry name" value="Cyt_P450_E_grp-I"/>
</dbReference>
<dbReference type="SUPFAM" id="SSF48264">
    <property type="entry name" value="Cytochrome P450"/>
    <property type="match status" value="1"/>
</dbReference>
<evidence type="ECO:0000256" key="4">
    <source>
        <dbReference type="ARBA" id="ARBA00023002"/>
    </source>
</evidence>
<dbReference type="PANTHER" id="PTHR24303:SF31">
    <property type="entry name" value="CYTOCHROME P450 307A1-RELATED"/>
    <property type="match status" value="1"/>
</dbReference>
<comment type="caution">
    <text evidence="9">The sequence shown here is derived from an EMBL/GenBank/DDBJ whole genome shotgun (WGS) entry which is preliminary data.</text>
</comment>
<dbReference type="PROSITE" id="PS00086">
    <property type="entry name" value="CYTOCHROME_P450"/>
    <property type="match status" value="1"/>
</dbReference>
<evidence type="ECO:0000256" key="5">
    <source>
        <dbReference type="ARBA" id="ARBA00023004"/>
    </source>
</evidence>